<dbReference type="AlphaFoldDB" id="A0A0W8FAW8"/>
<dbReference type="EMBL" id="LNQE01001407">
    <property type="protein sequence ID" value="KUG17989.1"/>
    <property type="molecule type" value="Genomic_DNA"/>
</dbReference>
<accession>A0A0W8FAW8</accession>
<name>A0A0W8FAW8_9ZZZZ</name>
<comment type="caution">
    <text evidence="1">The sequence shown here is derived from an EMBL/GenBank/DDBJ whole genome shotgun (WGS) entry which is preliminary data.</text>
</comment>
<organism evidence="1">
    <name type="scientific">hydrocarbon metagenome</name>
    <dbReference type="NCBI Taxonomy" id="938273"/>
    <lineage>
        <taxon>unclassified sequences</taxon>
        <taxon>metagenomes</taxon>
        <taxon>ecological metagenomes</taxon>
    </lineage>
</organism>
<protein>
    <submittedName>
        <fullName evidence="1">Uncharacterized protein</fullName>
    </submittedName>
</protein>
<proteinExistence type="predicted"/>
<sequence>MACALAKFAGKSFASLARYGASTEEAIAAIIDRSIKSLAKLLWDSNISLLTASWLISQGLHFCPAVILDLGSRRCIGWDLGRCLVWEARWP</sequence>
<reference evidence="1" key="1">
    <citation type="journal article" date="2015" name="Proc. Natl. Acad. Sci. U.S.A.">
        <title>Networks of energetic and metabolic interactions define dynamics in microbial communities.</title>
        <authorList>
            <person name="Embree M."/>
            <person name="Liu J.K."/>
            <person name="Al-Bassam M.M."/>
            <person name="Zengler K."/>
        </authorList>
    </citation>
    <scope>NUCLEOTIDE SEQUENCE</scope>
</reference>
<gene>
    <name evidence="1" type="ORF">ASZ90_012303</name>
</gene>
<evidence type="ECO:0000313" key="1">
    <source>
        <dbReference type="EMBL" id="KUG17989.1"/>
    </source>
</evidence>